<proteinExistence type="predicted"/>
<evidence type="ECO:0000313" key="2">
    <source>
        <dbReference type="Proteomes" id="UP000178656"/>
    </source>
</evidence>
<comment type="caution">
    <text evidence="1">The sequence shown here is derived from an EMBL/GenBank/DDBJ whole genome shotgun (WGS) entry which is preliminary data.</text>
</comment>
<dbReference type="EMBL" id="MFGM01000019">
    <property type="protein sequence ID" value="OGF37623.1"/>
    <property type="molecule type" value="Genomic_DNA"/>
</dbReference>
<dbReference type="AlphaFoldDB" id="A0A1F5TFL4"/>
<protein>
    <submittedName>
        <fullName evidence="1">Uncharacterized protein</fullName>
    </submittedName>
</protein>
<evidence type="ECO:0000313" key="1">
    <source>
        <dbReference type="EMBL" id="OGF37623.1"/>
    </source>
</evidence>
<gene>
    <name evidence="1" type="ORF">A2482_02805</name>
</gene>
<dbReference type="Proteomes" id="UP000178656">
    <property type="component" value="Unassembled WGS sequence"/>
</dbReference>
<accession>A0A1F5TFL4</accession>
<organism evidence="1 2">
    <name type="scientific">Candidatus Falkowbacteria bacterium RIFOXYC2_FULL_48_21</name>
    <dbReference type="NCBI Taxonomy" id="1798005"/>
    <lineage>
        <taxon>Bacteria</taxon>
        <taxon>Candidatus Falkowiibacteriota</taxon>
    </lineage>
</organism>
<name>A0A1F5TFL4_9BACT</name>
<reference evidence="1 2" key="1">
    <citation type="journal article" date="2016" name="Nat. Commun.">
        <title>Thousands of microbial genomes shed light on interconnected biogeochemical processes in an aquifer system.</title>
        <authorList>
            <person name="Anantharaman K."/>
            <person name="Brown C.T."/>
            <person name="Hug L.A."/>
            <person name="Sharon I."/>
            <person name="Castelle C.J."/>
            <person name="Probst A.J."/>
            <person name="Thomas B.C."/>
            <person name="Singh A."/>
            <person name="Wilkins M.J."/>
            <person name="Karaoz U."/>
            <person name="Brodie E.L."/>
            <person name="Williams K.H."/>
            <person name="Hubbard S.S."/>
            <person name="Banfield J.F."/>
        </authorList>
    </citation>
    <scope>NUCLEOTIDE SEQUENCE [LARGE SCALE GENOMIC DNA]</scope>
</reference>
<sequence length="176" mass="20293">MNNFSSTFMVLVGCIVLIGCDNGYNTCTDDSCEANEENYQYLEEEPEVERMYFYICMKYNPLWEMTPNATVSYFHDVAAQYNDEDMEPVFRTLTNPLMPINGELCFWTVPEKPSRFYYGAWVDVTDENKQAPYRASIVTINTETSEVISSIPLQVGQVRDSYYHGFPIWDAAVPTI</sequence>